<dbReference type="RefSeq" id="WP_090376176.1">
    <property type="nucleotide sequence ID" value="NZ_FNLC01000001.1"/>
</dbReference>
<dbReference type="InterPro" id="IPR021866">
    <property type="entry name" value="SpoIIAA-like"/>
</dbReference>
<gene>
    <name evidence="1" type="ORF">SAMN04489842_0258</name>
</gene>
<dbReference type="OrthoDB" id="320547at2157"/>
<dbReference type="Proteomes" id="UP000198848">
    <property type="component" value="Unassembled WGS sequence"/>
</dbReference>
<dbReference type="AlphaFoldDB" id="A0A1H0ZF13"/>
<reference evidence="2" key="1">
    <citation type="submission" date="2016-10" db="EMBL/GenBank/DDBJ databases">
        <authorList>
            <person name="Varghese N."/>
            <person name="Submissions S."/>
        </authorList>
    </citation>
    <scope>NUCLEOTIDE SEQUENCE [LARGE SCALE GENOMIC DNA]</scope>
    <source>
        <strain evidence="2">DSM 24767</strain>
    </source>
</reference>
<organism evidence="1 2">
    <name type="scientific">Natronobacterium texcoconense</name>
    <dbReference type="NCBI Taxonomy" id="1095778"/>
    <lineage>
        <taxon>Archaea</taxon>
        <taxon>Methanobacteriati</taxon>
        <taxon>Methanobacteriota</taxon>
        <taxon>Stenosarchaea group</taxon>
        <taxon>Halobacteria</taxon>
        <taxon>Halobacteriales</taxon>
        <taxon>Natrialbaceae</taxon>
        <taxon>Natronobacterium</taxon>
    </lineage>
</organism>
<keyword evidence="2" id="KW-1185">Reference proteome</keyword>
<proteinExistence type="predicted"/>
<protein>
    <submittedName>
        <fullName evidence="1">SpoIIAA-like</fullName>
    </submittedName>
</protein>
<name>A0A1H0ZF13_NATTX</name>
<accession>A0A1H0ZF13</accession>
<evidence type="ECO:0000313" key="2">
    <source>
        <dbReference type="Proteomes" id="UP000198848"/>
    </source>
</evidence>
<dbReference type="EMBL" id="FNLC01000001">
    <property type="protein sequence ID" value="SDQ26007.1"/>
    <property type="molecule type" value="Genomic_DNA"/>
</dbReference>
<dbReference type="Pfam" id="PF11964">
    <property type="entry name" value="SpoIIAA-like"/>
    <property type="match status" value="1"/>
</dbReference>
<evidence type="ECO:0000313" key="1">
    <source>
        <dbReference type="EMBL" id="SDQ26007.1"/>
    </source>
</evidence>
<dbReference type="STRING" id="1095778.SAMN04489842_0258"/>
<sequence length="129" mass="14827">MAYYESDELTIEWDTTLQTVVMDWHNFAEGDAYRDGLNAGLELVEEKNAANWLADLRNLGTLRQADQEWTQNDWHPRAFESTLKNIAIVQPESVVANLSVEELVAEVGDNTTSHIFDDREDARSWLQEQ</sequence>